<gene>
    <name evidence="1" type="ORF">BKE30_14235</name>
</gene>
<comment type="caution">
    <text evidence="1">The sequence shown here is derived from an EMBL/GenBank/DDBJ whole genome shotgun (WGS) entry which is preliminary data.</text>
</comment>
<dbReference type="Proteomes" id="UP000192132">
    <property type="component" value="Unassembled WGS sequence"/>
</dbReference>
<dbReference type="AlphaFoldDB" id="A0A1S8CSE9"/>
<reference evidence="1 2" key="1">
    <citation type="submission" date="2016-10" db="EMBL/GenBank/DDBJ databases">
        <title>Draft Genome sequence of Alkanindiges sp. strain H1.</title>
        <authorList>
            <person name="Subhash Y."/>
            <person name="Lee S."/>
        </authorList>
    </citation>
    <scope>NUCLEOTIDE SEQUENCE [LARGE SCALE GENOMIC DNA]</scope>
    <source>
        <strain evidence="1 2">H1</strain>
    </source>
</reference>
<keyword evidence="2" id="KW-1185">Reference proteome</keyword>
<evidence type="ECO:0000313" key="2">
    <source>
        <dbReference type="Proteomes" id="UP000192132"/>
    </source>
</evidence>
<dbReference type="EMBL" id="MLCN01000050">
    <property type="protein sequence ID" value="ONG37539.1"/>
    <property type="molecule type" value="Genomic_DNA"/>
</dbReference>
<organism evidence="1 2">
    <name type="scientific">Alkanindiges hydrocarboniclasticus</name>
    <dbReference type="NCBI Taxonomy" id="1907941"/>
    <lineage>
        <taxon>Bacteria</taxon>
        <taxon>Pseudomonadati</taxon>
        <taxon>Pseudomonadota</taxon>
        <taxon>Gammaproteobacteria</taxon>
        <taxon>Moraxellales</taxon>
        <taxon>Moraxellaceae</taxon>
        <taxon>Alkanindiges</taxon>
    </lineage>
</organism>
<sequence length="187" mass="21574">MRMHNYALNQKGKLVSAKSPSFLDDYICPVCKHSVELQLSQLKRNCFKYSDFCICNEKDLEQKFALLLLEQTLQEHIKEHSSLIFERNCAKCNEAAEAKFTKTLFNSYEIVQVTQNAIHINLKYMINNTVELIIADSNQLDILGETLLGHPTKFIVLSMSDFIVDPKHWKFIIENLKPFYCSSCKGS</sequence>
<accession>A0A1S8CSE9</accession>
<proteinExistence type="predicted"/>
<protein>
    <submittedName>
        <fullName evidence="1">Uncharacterized protein</fullName>
    </submittedName>
</protein>
<evidence type="ECO:0000313" key="1">
    <source>
        <dbReference type="EMBL" id="ONG37539.1"/>
    </source>
</evidence>
<name>A0A1S8CSE9_9GAMM</name>